<sequence>MFEELALAWRALWERRGRTIGTMVGIAIAFAALALAVSVGNAFRVSTQSFFTRSFGTNEVYIIGQSFTDADVATISAYIAPYATAVVPVASAPITVELPGGSTAAATLYGAPAQNITSLVPPTMLYSGTDAVAGGLALAGYFIAFDPTTGQQRLYVGTPIVVTYRGRTYTLVTAGIISAGTPGPLDTMTSVVVDINEFRSITGITTYRTIVVVLRNPNYATEIQNLLKAVFPSAEVFAPSSIAETVNQFFTGLELFLGLVSGVSTVITALWLYDTMTISAIQRTREFGILRAIGFRRSQITAMMIYEAAIIALIGIAAGTALLAPLSLIKINFFALAGAQQSSTANAVAGGFRGFGGPTGFGSVSLTPQPAVALMAAAVVFAANILGALVPAIRAGRINLVEALRYE</sequence>
<gene>
    <name evidence="1" type="ORF">TU35_004335</name>
</gene>
<reference evidence="1" key="1">
    <citation type="submission" date="2024-07" db="EMBL/GenBank/DDBJ databases">
        <title>Metagenome and Metagenome-Assembled Genomes of Archaea from a hot spring from the geothermal field of Los Azufres, Mexico.</title>
        <authorList>
            <person name="Marin-Paredes R."/>
            <person name="Martinez-Romero E."/>
            <person name="Servin-Garciduenas L.E."/>
        </authorList>
    </citation>
    <scope>NUCLEOTIDE SEQUENCE</scope>
</reference>
<evidence type="ECO:0000313" key="1">
    <source>
        <dbReference type="EMBL" id="MFB6490471.1"/>
    </source>
</evidence>
<name>A0ACC6V135_9CREN</name>
<dbReference type="Proteomes" id="UP000033636">
    <property type="component" value="Unassembled WGS sequence"/>
</dbReference>
<accession>A0ACC6V135</accession>
<proteinExistence type="predicted"/>
<evidence type="ECO:0000313" key="2">
    <source>
        <dbReference type="Proteomes" id="UP000033636"/>
    </source>
</evidence>
<dbReference type="EMBL" id="JZWT02000009">
    <property type="protein sequence ID" value="MFB6490471.1"/>
    <property type="molecule type" value="Genomic_DNA"/>
</dbReference>
<protein>
    <submittedName>
        <fullName evidence="1">ABC transporter permease</fullName>
    </submittedName>
</protein>
<comment type="caution">
    <text evidence="1">The sequence shown here is derived from an EMBL/GenBank/DDBJ whole genome shotgun (WGS) entry which is preliminary data.</text>
</comment>
<organism evidence="1 2">
    <name type="scientific">Thermoproteus sp. AZ2</name>
    <dbReference type="NCBI Taxonomy" id="1609232"/>
    <lineage>
        <taxon>Archaea</taxon>
        <taxon>Thermoproteota</taxon>
        <taxon>Thermoprotei</taxon>
        <taxon>Thermoproteales</taxon>
        <taxon>Thermoproteaceae</taxon>
        <taxon>Thermoproteus</taxon>
    </lineage>
</organism>